<dbReference type="RefSeq" id="WP_120703426.1">
    <property type="nucleotide sequence ID" value="NZ_CP032694.1"/>
</dbReference>
<dbReference type="Proteomes" id="UP000282195">
    <property type="component" value="Chromosome"/>
</dbReference>
<dbReference type="InterPro" id="IPR012853">
    <property type="entry name" value="CPT"/>
</dbReference>
<dbReference type="Pfam" id="PF07931">
    <property type="entry name" value="CPT"/>
    <property type="match status" value="1"/>
</dbReference>
<sequence length="216" mass="23627">MANHPDTKTGRIIILNGAPRSGKSSIVDAIQATFDRPWMNLGVDAYVRHITPQRYRPGIGMRPGGERPDLELLVSTFYSALYASIAAHSRLGLNVVAEFGHHDAYSRPLGILTDCARQLAGLPVLFVGVHCPIETIMQRRLAEGAERRNDYVAVSADAPIPAPILAWQAQVHRPGIYDLEVDTSIKSAQTCADEIRQLMDRGVPHPTAFERLAAGN</sequence>
<dbReference type="SUPFAM" id="SSF52540">
    <property type="entry name" value="P-loop containing nucleoside triphosphate hydrolases"/>
    <property type="match status" value="1"/>
</dbReference>
<dbReference type="Gene3D" id="3.40.50.300">
    <property type="entry name" value="P-loop containing nucleotide triphosphate hydrolases"/>
    <property type="match status" value="1"/>
</dbReference>
<name>A0A387FGI8_9HYPH</name>
<evidence type="ECO:0000313" key="4">
    <source>
        <dbReference type="Proteomes" id="UP000282195"/>
    </source>
</evidence>
<proteinExistence type="predicted"/>
<dbReference type="EMBL" id="CP032694">
    <property type="protein sequence ID" value="AYG58350.1"/>
    <property type="molecule type" value="Genomic_DNA"/>
</dbReference>
<organism evidence="3 4">
    <name type="scientific">Rhizobium jaguaris</name>
    <dbReference type="NCBI Taxonomy" id="1312183"/>
    <lineage>
        <taxon>Bacteria</taxon>
        <taxon>Pseudomonadati</taxon>
        <taxon>Pseudomonadota</taxon>
        <taxon>Alphaproteobacteria</taxon>
        <taxon>Hyphomicrobiales</taxon>
        <taxon>Rhizobiaceae</taxon>
        <taxon>Rhizobium/Agrobacterium group</taxon>
        <taxon>Rhizobium</taxon>
    </lineage>
</organism>
<evidence type="ECO:0000256" key="2">
    <source>
        <dbReference type="PIRSR" id="PIRSR007531-2"/>
    </source>
</evidence>
<feature type="binding site" evidence="2">
    <location>
        <begin position="17"/>
        <end position="24"/>
    </location>
    <ligand>
        <name>ATP</name>
        <dbReference type="ChEBI" id="CHEBI:30616"/>
    </ligand>
</feature>
<dbReference type="InterPro" id="IPR027417">
    <property type="entry name" value="P-loop_NTPase"/>
</dbReference>
<dbReference type="KEGG" id="rjg:CCGE525_05645"/>
<keyword evidence="4" id="KW-1185">Reference proteome</keyword>
<gene>
    <name evidence="3" type="ORF">CCGE525_05645</name>
</gene>
<dbReference type="GO" id="GO:0005524">
    <property type="term" value="F:ATP binding"/>
    <property type="evidence" value="ECO:0007669"/>
    <property type="project" value="InterPro"/>
</dbReference>
<dbReference type="PIRSF" id="PIRSF007531">
    <property type="entry name" value="CPT"/>
    <property type="match status" value="1"/>
</dbReference>
<evidence type="ECO:0000313" key="3">
    <source>
        <dbReference type="EMBL" id="AYG58350.1"/>
    </source>
</evidence>
<dbReference type="AlphaFoldDB" id="A0A387FGI8"/>
<protein>
    <submittedName>
        <fullName evidence="3">Chloramphenicol phosphotransferase</fullName>
    </submittedName>
</protein>
<dbReference type="GO" id="GO:0016740">
    <property type="term" value="F:transferase activity"/>
    <property type="evidence" value="ECO:0007669"/>
    <property type="project" value="UniProtKB-KW"/>
</dbReference>
<dbReference type="OrthoDB" id="9811101at2"/>
<feature type="active site" evidence="1">
    <location>
        <position position="44"/>
    </location>
</feature>
<keyword evidence="3" id="KW-0808">Transferase</keyword>
<evidence type="ECO:0000256" key="1">
    <source>
        <dbReference type="PIRSR" id="PIRSR007531-1"/>
    </source>
</evidence>
<reference evidence="3 4" key="1">
    <citation type="submission" date="2018-10" db="EMBL/GenBank/DDBJ databases">
        <title>Rhizobium etli, R. leguminosarum and a new Rhizobium genospecies from Phaseolus dumosus.</title>
        <authorList>
            <person name="Ramirez-Puebla S.T."/>
            <person name="Rogel-Hernandez M.A."/>
            <person name="Guerrero G."/>
            <person name="Ormeno-Orrillo E."/>
            <person name="Martinez-Romero J.C."/>
            <person name="Negrete-Yankelevich S."/>
            <person name="Martinez-Romero E."/>
        </authorList>
    </citation>
    <scope>NUCLEOTIDE SEQUENCE [LARGE SCALE GENOMIC DNA]</scope>
    <source>
        <strain evidence="3 4">CCGE525</strain>
    </source>
</reference>
<accession>A0A387FGI8</accession>